<dbReference type="AlphaFoldDB" id="A0A2N4U3C9"/>
<protein>
    <recommendedName>
        <fullName evidence="2">Anti-sigma K factor RskA C-terminal domain-containing protein</fullName>
    </recommendedName>
</protein>
<evidence type="ECO:0000313" key="4">
    <source>
        <dbReference type="Proteomes" id="UP000234190"/>
    </source>
</evidence>
<feature type="compositionally biased region" description="Low complexity" evidence="1">
    <location>
        <begin position="92"/>
        <end position="109"/>
    </location>
</feature>
<proteinExistence type="predicted"/>
<feature type="compositionally biased region" description="Polar residues" evidence="1">
    <location>
        <begin position="172"/>
        <end position="182"/>
    </location>
</feature>
<dbReference type="Proteomes" id="UP000234190">
    <property type="component" value="Unassembled WGS sequence"/>
</dbReference>
<organism evidence="3 4">
    <name type="scientific">Pollutimonas subterranea</name>
    <dbReference type="NCBI Taxonomy" id="2045210"/>
    <lineage>
        <taxon>Bacteria</taxon>
        <taxon>Pseudomonadati</taxon>
        <taxon>Pseudomonadota</taxon>
        <taxon>Betaproteobacteria</taxon>
        <taxon>Burkholderiales</taxon>
        <taxon>Alcaligenaceae</taxon>
        <taxon>Pollutimonas</taxon>
    </lineage>
</organism>
<reference evidence="3 4" key="1">
    <citation type="submission" date="2017-10" db="EMBL/GenBank/DDBJ databases">
        <title>Two draft genome sequences of Pusillimonas sp. strains isolated from a nitrate- and radionuclide-contaminated groundwater in Russia.</title>
        <authorList>
            <person name="Grouzdev D.S."/>
            <person name="Tourova T.P."/>
            <person name="Goeva M.A."/>
            <person name="Babich T.L."/>
            <person name="Sokolova D.S."/>
            <person name="Abdullin R."/>
            <person name="Poltaraus A.B."/>
            <person name="Toshchakov S.V."/>
            <person name="Nazina T.N."/>
        </authorList>
    </citation>
    <scope>NUCLEOTIDE SEQUENCE [LARGE SCALE GENOMIC DNA]</scope>
    <source>
        <strain evidence="3 4">JR1/69-3-13</strain>
    </source>
</reference>
<feature type="compositionally biased region" description="Pro residues" evidence="1">
    <location>
        <begin position="110"/>
        <end position="119"/>
    </location>
</feature>
<gene>
    <name evidence="3" type="ORF">CR159_13040</name>
</gene>
<evidence type="ECO:0000313" key="3">
    <source>
        <dbReference type="EMBL" id="PLC49521.1"/>
    </source>
</evidence>
<keyword evidence="4" id="KW-1185">Reference proteome</keyword>
<sequence length="365" mass="37997">MCADGLESHPGAAASMSATPTYDREILIAEYTLGLLNSHETSQAQQLLGEDALAAAIALKWEKNFLDLVDLLPPVNPGPQSLQRLQATLGHTAKSASKPSPTAPAAAVPPSVPASPPLRPATMQAPPSPREKEHETLTVAAALRTREKSVEHRQHEASVPAPEKSKPAGTPGAQSATASTPKAQAGTKPVPEPASEVKKGNIWLWRIASGVFASVAIVLGLMPSEPVAPPITVVEVAPTRAAIMQAPGQSSTPGWVVTVDPQGNVLMNPQVRSDIPADASVQLWTYNKTMAQPRSLGLIDVNQPVTVPATLMGEIGPDQLFEMTQEPAGGSPTASPSGPILFIGRIVTFGRPAVNRPADGLAPGQ</sequence>
<feature type="region of interest" description="Disordered" evidence="1">
    <location>
        <begin position="91"/>
        <end position="195"/>
    </location>
</feature>
<dbReference type="InterPro" id="IPR018764">
    <property type="entry name" value="RskA_C"/>
</dbReference>
<name>A0A2N4U3C9_9BURK</name>
<evidence type="ECO:0000256" key="1">
    <source>
        <dbReference type="SAM" id="MobiDB-lite"/>
    </source>
</evidence>
<dbReference type="GO" id="GO:0005886">
    <property type="term" value="C:plasma membrane"/>
    <property type="evidence" value="ECO:0007669"/>
    <property type="project" value="InterPro"/>
</dbReference>
<dbReference type="Pfam" id="PF10099">
    <property type="entry name" value="RskA_C"/>
    <property type="match status" value="1"/>
</dbReference>
<dbReference type="EMBL" id="PDNW01000010">
    <property type="protein sequence ID" value="PLC49521.1"/>
    <property type="molecule type" value="Genomic_DNA"/>
</dbReference>
<feature type="compositionally biased region" description="Basic and acidic residues" evidence="1">
    <location>
        <begin position="144"/>
        <end position="156"/>
    </location>
</feature>
<feature type="domain" description="Anti-sigma K factor RskA C-terminal" evidence="2">
    <location>
        <begin position="209"/>
        <end position="340"/>
    </location>
</feature>
<comment type="caution">
    <text evidence="3">The sequence shown here is derived from an EMBL/GenBank/DDBJ whole genome shotgun (WGS) entry which is preliminary data.</text>
</comment>
<evidence type="ECO:0000259" key="2">
    <source>
        <dbReference type="Pfam" id="PF10099"/>
    </source>
</evidence>
<accession>A0A2N4U3C9</accession>